<dbReference type="InterPro" id="IPR000594">
    <property type="entry name" value="ThiF_NAD_FAD-bd"/>
</dbReference>
<dbReference type="GO" id="GO:0008641">
    <property type="term" value="F:ubiquitin-like modifier activating enzyme activity"/>
    <property type="evidence" value="ECO:0007669"/>
    <property type="project" value="InterPro"/>
</dbReference>
<evidence type="ECO:0000313" key="3">
    <source>
        <dbReference type="EMBL" id="PRO65729.1"/>
    </source>
</evidence>
<feature type="domain" description="THIF-type NAD/FAD binding fold" evidence="2">
    <location>
        <begin position="5"/>
        <end position="237"/>
    </location>
</feature>
<dbReference type="GO" id="GO:0016779">
    <property type="term" value="F:nucleotidyltransferase activity"/>
    <property type="evidence" value="ECO:0007669"/>
    <property type="project" value="TreeGrafter"/>
</dbReference>
<dbReference type="CDD" id="cd00757">
    <property type="entry name" value="ThiF_MoeB_HesA_family"/>
    <property type="match status" value="1"/>
</dbReference>
<evidence type="ECO:0000259" key="2">
    <source>
        <dbReference type="Pfam" id="PF00899"/>
    </source>
</evidence>
<evidence type="ECO:0000256" key="1">
    <source>
        <dbReference type="ARBA" id="ARBA00009919"/>
    </source>
</evidence>
<proteinExistence type="inferred from homology"/>
<sequence>MMNRYNRQEQVLGSSAQKRIEEAAVLVAGAGALGSAAAETLVRAGIRKLILIDRDHVELSNLQRQQLYTEADAEAALPKVEAAARRLYDIRSDVEIETTVGELTPSFLKEHRDIDLAVDAFDNREARRLLNDAAQKYGFPWVYGAVSGTIGMAAPILAGGQPCYRCLEQAVPGPEESCDTAGVVSPAVQWTSAIQTAAALRILGGSEDVTPVLQWMDVFTGRTKAMDLKRLAAEDCPACGSRPDYPALQENMPSVRMLCGRRTVQIQPDRRIPFSRVKGKGMDIPWRENEFVLQLYPEGCRMVVFRDGRVLVHEAPDESEALRLYEQYVGLMV</sequence>
<dbReference type="InterPro" id="IPR045886">
    <property type="entry name" value="ThiF/MoeB/HesA"/>
</dbReference>
<protein>
    <submittedName>
        <fullName evidence="3">Thiamine biosynthesis protein MoeB</fullName>
    </submittedName>
</protein>
<dbReference type="FunFam" id="3.40.50.720:FF:000080">
    <property type="entry name" value="Thiazole biosynthesis adenylyltransferase ThiF"/>
    <property type="match status" value="1"/>
</dbReference>
<dbReference type="GO" id="GO:0005829">
    <property type="term" value="C:cytosol"/>
    <property type="evidence" value="ECO:0007669"/>
    <property type="project" value="TreeGrafter"/>
</dbReference>
<reference evidence="3 4" key="1">
    <citation type="submission" date="2018-03" db="EMBL/GenBank/DDBJ databases">
        <title>Bacillus urumqiensis sp. nov., a moderately haloalkaliphilic bacterium isolated from a salt lake.</title>
        <authorList>
            <person name="Zhao B."/>
            <person name="Liao Z."/>
        </authorList>
    </citation>
    <scope>NUCLEOTIDE SEQUENCE [LARGE SCALE GENOMIC DNA]</scope>
    <source>
        <strain evidence="3 4">BZ-SZ-XJ18</strain>
    </source>
</reference>
<dbReference type="Pfam" id="PF00899">
    <property type="entry name" value="ThiF"/>
    <property type="match status" value="1"/>
</dbReference>
<comment type="caution">
    <text evidence="3">The sequence shown here is derived from an EMBL/GenBank/DDBJ whole genome shotgun (WGS) entry which is preliminary data.</text>
</comment>
<dbReference type="PANTHER" id="PTHR10953:SF102">
    <property type="entry name" value="ADENYLYLTRANSFERASE AND SULFURTRANSFERASE MOCS3"/>
    <property type="match status" value="1"/>
</dbReference>
<dbReference type="GO" id="GO:0004792">
    <property type="term" value="F:thiosulfate-cyanide sulfurtransferase activity"/>
    <property type="evidence" value="ECO:0007669"/>
    <property type="project" value="TreeGrafter"/>
</dbReference>
<evidence type="ECO:0000313" key="4">
    <source>
        <dbReference type="Proteomes" id="UP000243650"/>
    </source>
</evidence>
<dbReference type="SUPFAM" id="SSF69572">
    <property type="entry name" value="Activating enzymes of the ubiquitin-like proteins"/>
    <property type="match status" value="1"/>
</dbReference>
<accession>A0A2P6MHG3</accession>
<organism evidence="3 4">
    <name type="scientific">Alkalicoccus urumqiensis</name>
    <name type="common">Bacillus urumqiensis</name>
    <dbReference type="NCBI Taxonomy" id="1548213"/>
    <lineage>
        <taxon>Bacteria</taxon>
        <taxon>Bacillati</taxon>
        <taxon>Bacillota</taxon>
        <taxon>Bacilli</taxon>
        <taxon>Bacillales</taxon>
        <taxon>Bacillaceae</taxon>
        <taxon>Alkalicoccus</taxon>
    </lineage>
</organism>
<name>A0A2P6MHG3_ALKUR</name>
<dbReference type="PANTHER" id="PTHR10953">
    <property type="entry name" value="UBIQUITIN-ACTIVATING ENZYME E1"/>
    <property type="match status" value="1"/>
</dbReference>
<dbReference type="AlphaFoldDB" id="A0A2P6MHG3"/>
<keyword evidence="4" id="KW-1185">Reference proteome</keyword>
<dbReference type="GO" id="GO:0008146">
    <property type="term" value="F:sulfotransferase activity"/>
    <property type="evidence" value="ECO:0007669"/>
    <property type="project" value="TreeGrafter"/>
</dbReference>
<dbReference type="Proteomes" id="UP000243650">
    <property type="component" value="Unassembled WGS sequence"/>
</dbReference>
<dbReference type="EMBL" id="PVNS01000006">
    <property type="protein sequence ID" value="PRO65729.1"/>
    <property type="molecule type" value="Genomic_DNA"/>
</dbReference>
<gene>
    <name evidence="3" type="ORF">C6I21_07460</name>
</gene>
<dbReference type="InterPro" id="IPR035985">
    <property type="entry name" value="Ubiquitin-activating_enz"/>
</dbReference>
<dbReference type="Gene3D" id="3.40.50.720">
    <property type="entry name" value="NAD(P)-binding Rossmann-like Domain"/>
    <property type="match status" value="1"/>
</dbReference>
<dbReference type="OrthoDB" id="9804286at2"/>
<comment type="similarity">
    <text evidence="1">Belongs to the HesA/MoeB/ThiF family.</text>
</comment>